<name>A0A0B8NSG3_9VIBR</name>
<dbReference type="EMBL" id="BBSA01000036">
    <property type="protein sequence ID" value="GAM66092.1"/>
    <property type="molecule type" value="Genomic_DNA"/>
</dbReference>
<dbReference type="Gene3D" id="2.60.120.580">
    <property type="entry name" value="Acetamidase/Formamidase-like domains"/>
    <property type="match status" value="1"/>
</dbReference>
<accession>A0A0B8NSG3</accession>
<keyword evidence="1" id="KW-0378">Hydrolase</keyword>
<dbReference type="Proteomes" id="UP000031671">
    <property type="component" value="Unassembled WGS sequence"/>
</dbReference>
<sequence length="292" mass="30806">MTHITTKDYVYAMSKDNAPVARVKPNQTFSLDTFDCFRNQMEDAGYILEEIDFAKVNPATGPVFVEGAQVGDTLAVTILDIELAAKGSMVSSELFGSLSHKLSGSIVQPVEIQGDRAEIAPDLSVPLSPMVGVIGTAPAEGAIACGSPGEHGGNMDTKEIKLGSVVYLPVNHDGGLLSLGDLHAAMGDGELSGTGIEIPGKVTLSVEVLKNSKLPTPSVLNDDLLTIIASDPDLDKAATTAVEKTHQYLMSEHQMTDHIASRWLSVGGDLGVSQIVNPLKTAKVTVDLSWLK</sequence>
<evidence type="ECO:0000313" key="4">
    <source>
        <dbReference type="Proteomes" id="UP000031671"/>
    </source>
</evidence>
<organism evidence="1 4">
    <name type="scientific">Vibrio ishigakensis</name>
    <dbReference type="NCBI Taxonomy" id="1481914"/>
    <lineage>
        <taxon>Bacteria</taxon>
        <taxon>Pseudomonadati</taxon>
        <taxon>Pseudomonadota</taxon>
        <taxon>Gammaproteobacteria</taxon>
        <taxon>Vibrionales</taxon>
        <taxon>Vibrionaceae</taxon>
        <taxon>Vibrio</taxon>
    </lineage>
</organism>
<dbReference type="Pfam" id="PF03069">
    <property type="entry name" value="FmdA_AmdA"/>
    <property type="match status" value="2"/>
</dbReference>
<protein>
    <submittedName>
        <fullName evidence="1">Acetamidase</fullName>
        <ecNumber evidence="1">3.5.1.4</ecNumber>
    </submittedName>
</protein>
<dbReference type="RefSeq" id="WP_261835962.1">
    <property type="nucleotide sequence ID" value="NZ_AP024882.1"/>
</dbReference>
<dbReference type="AlphaFoldDB" id="A0A0B8NSG3"/>
<dbReference type="InterPro" id="IPR004304">
    <property type="entry name" value="FmdA_AmdA"/>
</dbReference>
<evidence type="ECO:0000313" key="1">
    <source>
        <dbReference type="EMBL" id="GAM55267.1"/>
    </source>
</evidence>
<comment type="caution">
    <text evidence="1">The sequence shown here is derived from an EMBL/GenBank/DDBJ whole genome shotgun (WGS) entry which is preliminary data.</text>
</comment>
<keyword evidence="4" id="KW-1185">Reference proteome</keyword>
<dbReference type="EC" id="3.5.1.4" evidence="1"/>
<evidence type="ECO:0000313" key="3">
    <source>
        <dbReference type="Proteomes" id="UP000031670"/>
    </source>
</evidence>
<reference evidence="3 4" key="3">
    <citation type="submission" date="2015-01" db="EMBL/GenBank/DDBJ databases">
        <authorList>
            <consortium name="NBRP consortium"/>
            <person name="Sawabe T."/>
            <person name="Meirelles P."/>
            <person name="Feng G."/>
            <person name="Sayaka M."/>
            <person name="Hattori M."/>
            <person name="Ohkuma M."/>
        </authorList>
    </citation>
    <scope>NUCLEOTIDE SEQUENCE [LARGE SCALE GENOMIC DNA]</scope>
    <source>
        <strain evidence="4">JCM 19231</strain>
        <strain evidence="1">JCM19231</strain>
        <strain evidence="2 3">JCM19232</strain>
    </source>
</reference>
<dbReference type="SUPFAM" id="SSF141130">
    <property type="entry name" value="Acetamidase/Formamidase-like"/>
    <property type="match status" value="1"/>
</dbReference>
<gene>
    <name evidence="1" type="ORF">JCM19231_5099</name>
    <name evidence="2" type="ORF">JCM19232_4483</name>
</gene>
<dbReference type="PANTHER" id="PTHR31891">
    <property type="entry name" value="FORMAMIDASE C869.04-RELATED"/>
    <property type="match status" value="1"/>
</dbReference>
<dbReference type="GO" id="GO:0004040">
    <property type="term" value="F:amidase activity"/>
    <property type="evidence" value="ECO:0007669"/>
    <property type="project" value="UniProtKB-EC"/>
</dbReference>
<accession>A0A0B8PN29</accession>
<dbReference type="Proteomes" id="UP000031670">
    <property type="component" value="Unassembled WGS sequence"/>
</dbReference>
<reference evidence="2 3" key="2">
    <citation type="submission" date="2015-01" db="EMBL/GenBank/DDBJ databases">
        <title>Vibrio sp. C5 JCM 19232 whole genome shotgun sequence.</title>
        <authorList>
            <person name="Sawabe T."/>
            <person name="Meirelles P."/>
            <person name="Feng G."/>
            <person name="Sayaka M."/>
            <person name="Hattori M."/>
            <person name="Ohkuma M."/>
        </authorList>
    </citation>
    <scope>NUCLEOTIDE SEQUENCE [LARGE SCALE GENOMIC DNA]</scope>
    <source>
        <strain evidence="2 3">JCM19232</strain>
    </source>
</reference>
<reference evidence="1 4" key="1">
    <citation type="submission" date="2015-01" db="EMBL/GenBank/DDBJ databases">
        <title>Vibrio sp. C1 JCM 19231 whole genome shotgun sequence.</title>
        <authorList>
            <person name="Sawabe T."/>
            <person name="Meirelles P."/>
            <person name="Feng G."/>
            <person name="Sayaka M."/>
            <person name="Hattori M."/>
            <person name="Ohkuma M."/>
        </authorList>
    </citation>
    <scope>NUCLEOTIDE SEQUENCE [LARGE SCALE GENOMIC DNA]</scope>
    <source>
        <strain evidence="4">JCM 19231</strain>
        <strain evidence="1">JCM19231</strain>
    </source>
</reference>
<dbReference type="Gene3D" id="2.40.10.120">
    <property type="match status" value="1"/>
</dbReference>
<evidence type="ECO:0000313" key="2">
    <source>
        <dbReference type="EMBL" id="GAM66092.1"/>
    </source>
</evidence>
<dbReference type="PANTHER" id="PTHR31891:SF1">
    <property type="entry name" value="FORMAMIDASE C869.04-RELATED"/>
    <property type="match status" value="1"/>
</dbReference>
<dbReference type="EMBL" id="BBRZ01000012">
    <property type="protein sequence ID" value="GAM55267.1"/>
    <property type="molecule type" value="Genomic_DNA"/>
</dbReference>
<dbReference type="Gene3D" id="3.10.28.20">
    <property type="entry name" value="Acetamidase/Formamidase-like domains"/>
    <property type="match status" value="1"/>
</dbReference>
<proteinExistence type="predicted"/>